<organism evidence="7 8">
    <name type="scientific">Halobaculum halobium</name>
    <dbReference type="NCBI Taxonomy" id="3032281"/>
    <lineage>
        <taxon>Archaea</taxon>
        <taxon>Methanobacteriati</taxon>
        <taxon>Methanobacteriota</taxon>
        <taxon>Stenosarchaea group</taxon>
        <taxon>Halobacteria</taxon>
        <taxon>Halobacteriales</taxon>
        <taxon>Haloferacaceae</taxon>
        <taxon>Halobaculum</taxon>
    </lineage>
</organism>
<evidence type="ECO:0000256" key="3">
    <source>
        <dbReference type="ARBA" id="ARBA00022989"/>
    </source>
</evidence>
<evidence type="ECO:0000256" key="4">
    <source>
        <dbReference type="ARBA" id="ARBA00023136"/>
    </source>
</evidence>
<feature type="region of interest" description="Disordered" evidence="5">
    <location>
        <begin position="233"/>
        <end position="265"/>
    </location>
</feature>
<accession>A0ABD5TGV4</accession>
<dbReference type="RefSeq" id="WP_284060941.1">
    <property type="nucleotide sequence ID" value="NZ_CP126158.1"/>
</dbReference>
<comment type="subcellular location">
    <subcellularLocation>
        <location evidence="1">Membrane</location>
    </subcellularLocation>
</comment>
<dbReference type="CDD" id="cd06530">
    <property type="entry name" value="S26_SPase_I"/>
    <property type="match status" value="1"/>
</dbReference>
<keyword evidence="8" id="KW-1185">Reference proteome</keyword>
<dbReference type="PANTHER" id="PTHR10806:SF6">
    <property type="entry name" value="SIGNAL PEPTIDASE COMPLEX CATALYTIC SUBUNIT SEC11"/>
    <property type="match status" value="1"/>
</dbReference>
<dbReference type="GeneID" id="81209826"/>
<dbReference type="Proteomes" id="UP001596443">
    <property type="component" value="Unassembled WGS sequence"/>
</dbReference>
<dbReference type="InterPro" id="IPR019533">
    <property type="entry name" value="Peptidase_S26"/>
</dbReference>
<protein>
    <submittedName>
        <fullName evidence="7">S26 family signal peptidase</fullName>
    </submittedName>
</protein>
<sequence>MSDDGRQPDDPLSRFLHGETGALVFVREVLTSVLAVALVGLLLFAVSGVWPPMVAVESGSMEPHMERGDLVFITEPDRFTPEFAHGDTGIVTYETGAAEAYTTFGEPGSVIVYHPPGSGGSPIIHRARFHVQEGENWVDRANPDYLPATSCEGVPACPAPYDGFITKGDANAEYDQVSGIAPVVKSEWVHGVARVRVPYLGYVRLVFSEAVLVQIDGGADGVVPAVGGERVSVTGSERTTTTGVVGSASPTLATGSAHGTPTATA</sequence>
<dbReference type="InterPro" id="IPR036286">
    <property type="entry name" value="LexA/Signal_pep-like_sf"/>
</dbReference>
<evidence type="ECO:0000256" key="1">
    <source>
        <dbReference type="ARBA" id="ARBA00004370"/>
    </source>
</evidence>
<gene>
    <name evidence="7" type="ORF">ACFQFD_12250</name>
</gene>
<evidence type="ECO:0000313" key="7">
    <source>
        <dbReference type="EMBL" id="MFC6786733.1"/>
    </source>
</evidence>
<keyword evidence="2 6" id="KW-0812">Transmembrane</keyword>
<reference evidence="7 8" key="1">
    <citation type="journal article" date="2019" name="Int. J. Syst. Evol. Microbiol.">
        <title>The Global Catalogue of Microorganisms (GCM) 10K type strain sequencing project: providing services to taxonomists for standard genome sequencing and annotation.</title>
        <authorList>
            <consortium name="The Broad Institute Genomics Platform"/>
            <consortium name="The Broad Institute Genome Sequencing Center for Infectious Disease"/>
            <person name="Wu L."/>
            <person name="Ma J."/>
        </authorList>
    </citation>
    <scope>NUCLEOTIDE SEQUENCE [LARGE SCALE GENOMIC DNA]</scope>
    <source>
        <strain evidence="7 8">SYNS20</strain>
    </source>
</reference>
<keyword evidence="3 6" id="KW-1133">Transmembrane helix</keyword>
<dbReference type="SUPFAM" id="SSF51306">
    <property type="entry name" value="LexA/Signal peptidase"/>
    <property type="match status" value="1"/>
</dbReference>
<feature type="transmembrane region" description="Helical" evidence="6">
    <location>
        <begin position="29"/>
        <end position="50"/>
    </location>
</feature>
<comment type="caution">
    <text evidence="7">The sequence shown here is derived from an EMBL/GenBank/DDBJ whole genome shotgun (WGS) entry which is preliminary data.</text>
</comment>
<dbReference type="InterPro" id="IPR001733">
    <property type="entry name" value="Peptidase_S26B"/>
</dbReference>
<proteinExistence type="predicted"/>
<evidence type="ECO:0000256" key="2">
    <source>
        <dbReference type="ARBA" id="ARBA00022692"/>
    </source>
</evidence>
<dbReference type="GO" id="GO:0016020">
    <property type="term" value="C:membrane"/>
    <property type="evidence" value="ECO:0007669"/>
    <property type="project" value="UniProtKB-SubCell"/>
</dbReference>
<dbReference type="PANTHER" id="PTHR10806">
    <property type="entry name" value="SIGNAL PEPTIDASE COMPLEX CATALYTIC SUBUNIT SEC11"/>
    <property type="match status" value="1"/>
</dbReference>
<keyword evidence="4 6" id="KW-0472">Membrane</keyword>
<evidence type="ECO:0000256" key="6">
    <source>
        <dbReference type="SAM" id="Phobius"/>
    </source>
</evidence>
<evidence type="ECO:0000313" key="8">
    <source>
        <dbReference type="Proteomes" id="UP001596443"/>
    </source>
</evidence>
<evidence type="ECO:0000256" key="5">
    <source>
        <dbReference type="SAM" id="MobiDB-lite"/>
    </source>
</evidence>
<dbReference type="EMBL" id="JBHSWX010000012">
    <property type="protein sequence ID" value="MFC6786733.1"/>
    <property type="molecule type" value="Genomic_DNA"/>
</dbReference>
<name>A0ABD5TGV4_9EURY</name>
<dbReference type="AlphaFoldDB" id="A0ABD5TGV4"/>